<evidence type="ECO:0000313" key="3">
    <source>
        <dbReference type="EMBL" id="KAA5408457.1"/>
    </source>
</evidence>
<dbReference type="SUPFAM" id="SSF53756">
    <property type="entry name" value="UDP-Glycosyltransferase/glycogen phosphorylase"/>
    <property type="match status" value="1"/>
</dbReference>
<accession>A0A5M6A7W7</accession>
<dbReference type="Proteomes" id="UP000325055">
    <property type="component" value="Unassembled WGS sequence"/>
</dbReference>
<proteinExistence type="predicted"/>
<evidence type="ECO:0000259" key="2">
    <source>
        <dbReference type="Pfam" id="PF13439"/>
    </source>
</evidence>
<dbReference type="InterPro" id="IPR028098">
    <property type="entry name" value="Glyco_trans_4-like_N"/>
</dbReference>
<gene>
    <name evidence="3" type="ORF">F2Y86_13890</name>
</gene>
<evidence type="ECO:0000313" key="4">
    <source>
        <dbReference type="Proteomes" id="UP000325055"/>
    </source>
</evidence>
<feature type="domain" description="Glycosyl transferase family 1" evidence="1">
    <location>
        <begin position="225"/>
        <end position="368"/>
    </location>
</feature>
<dbReference type="AlphaFoldDB" id="A0A5M6A7W7"/>
<reference evidence="3 4" key="1">
    <citation type="journal article" date="2019" name="Nat. Med.">
        <title>A library of human gut bacterial isolates paired with longitudinal multiomics data enables mechanistic microbiome research.</title>
        <authorList>
            <person name="Poyet M."/>
            <person name="Groussin M."/>
            <person name="Gibbons S.M."/>
            <person name="Avila-Pacheco J."/>
            <person name="Jiang X."/>
            <person name="Kearney S.M."/>
            <person name="Perrotta A.R."/>
            <person name="Berdy B."/>
            <person name="Zhao S."/>
            <person name="Lieberman T.D."/>
            <person name="Swanson P.K."/>
            <person name="Smith M."/>
            <person name="Roesemann S."/>
            <person name="Alexander J.E."/>
            <person name="Rich S.A."/>
            <person name="Livny J."/>
            <person name="Vlamakis H."/>
            <person name="Clish C."/>
            <person name="Bullock K."/>
            <person name="Deik A."/>
            <person name="Scott J."/>
            <person name="Pierce K.A."/>
            <person name="Xavier R.J."/>
            <person name="Alm E.J."/>
        </authorList>
    </citation>
    <scope>NUCLEOTIDE SEQUENCE [LARGE SCALE GENOMIC DNA]</scope>
    <source>
        <strain evidence="3 4">BIOML-A7</strain>
    </source>
</reference>
<organism evidence="3 4">
    <name type="scientific">Bacteroides cellulosilyticus</name>
    <dbReference type="NCBI Taxonomy" id="246787"/>
    <lineage>
        <taxon>Bacteria</taxon>
        <taxon>Pseudomonadati</taxon>
        <taxon>Bacteroidota</taxon>
        <taxon>Bacteroidia</taxon>
        <taxon>Bacteroidales</taxon>
        <taxon>Bacteroidaceae</taxon>
        <taxon>Bacteroides</taxon>
    </lineage>
</organism>
<dbReference type="Pfam" id="PF00534">
    <property type="entry name" value="Glycos_transf_1"/>
    <property type="match status" value="1"/>
</dbReference>
<keyword evidence="3" id="KW-0808">Transferase</keyword>
<dbReference type="PANTHER" id="PTHR45947">
    <property type="entry name" value="SULFOQUINOVOSYL TRANSFERASE SQD2"/>
    <property type="match status" value="1"/>
</dbReference>
<dbReference type="GO" id="GO:0016757">
    <property type="term" value="F:glycosyltransferase activity"/>
    <property type="evidence" value="ECO:0007669"/>
    <property type="project" value="InterPro"/>
</dbReference>
<sequence length="402" mass="45733">MKRLKILIVSKFLYARGGAEVYAMNLGEMLQKQGHEVCFFSMHHPQNIHVNEDKYFAKEVSFFQPSISGKINAALRIFGTGIKRNYEKILDDFQPDIVHLNNIHSYLSPIVAKLAHAREIKVIWTIHDYKLVCPSYACLYKGRPCEVCFVNKFKVISRKCMKNSLTASTLAWGEAIYWSKKKLSLWTDAFICPSNFMMQKMIQGGYPENKLHTISNFISDEKSEFISKISTVEKEMAYAYIGRLSVEKGVEDLLKVAVQLPYKLYIAGRGPLENVFKKKYASDNIIFLGHISAKEIVILLKKVQFSIIPSICYENNPLGVIESLCCGTPVLGRNIGGIPELLKTNICNILFNDNNDLESSIAKMFTLNSEIERKELSTVAHNYFSAEQYYQKWLGIVQGISS</sequence>
<dbReference type="RefSeq" id="WP_007214151.1">
    <property type="nucleotide sequence ID" value="NZ_CP072251.1"/>
</dbReference>
<dbReference type="EMBL" id="VVYW01000010">
    <property type="protein sequence ID" value="KAA5408457.1"/>
    <property type="molecule type" value="Genomic_DNA"/>
</dbReference>
<comment type="caution">
    <text evidence="3">The sequence shown here is derived from an EMBL/GenBank/DDBJ whole genome shotgun (WGS) entry which is preliminary data.</text>
</comment>
<dbReference type="InterPro" id="IPR050194">
    <property type="entry name" value="Glycosyltransferase_grp1"/>
</dbReference>
<feature type="domain" description="Glycosyltransferase subfamily 4-like N-terminal" evidence="2">
    <location>
        <begin position="17"/>
        <end position="221"/>
    </location>
</feature>
<dbReference type="GeneID" id="66308607"/>
<evidence type="ECO:0000259" key="1">
    <source>
        <dbReference type="Pfam" id="PF00534"/>
    </source>
</evidence>
<dbReference type="Pfam" id="PF13439">
    <property type="entry name" value="Glyco_transf_4"/>
    <property type="match status" value="1"/>
</dbReference>
<dbReference type="PANTHER" id="PTHR45947:SF13">
    <property type="entry name" value="TRANSFERASE"/>
    <property type="match status" value="1"/>
</dbReference>
<name>A0A5M6A7W7_9BACE</name>
<protein>
    <submittedName>
        <fullName evidence="3">Glycosyltransferase family 4 protein</fullName>
    </submittedName>
</protein>
<dbReference type="Gene3D" id="3.40.50.2000">
    <property type="entry name" value="Glycogen Phosphorylase B"/>
    <property type="match status" value="2"/>
</dbReference>
<dbReference type="InterPro" id="IPR001296">
    <property type="entry name" value="Glyco_trans_1"/>
</dbReference>